<reference evidence="1" key="3">
    <citation type="submission" date="2023-06" db="EMBL/GenBank/DDBJ databases">
        <authorList>
            <person name="Sun Q."/>
            <person name="Zhou Y."/>
        </authorList>
    </citation>
    <scope>NUCLEOTIDE SEQUENCE</scope>
    <source>
        <strain evidence="1">CGMCC 1.10859</strain>
    </source>
</reference>
<comment type="caution">
    <text evidence="1">The sequence shown here is derived from an EMBL/GenBank/DDBJ whole genome shotgun (WGS) entry which is preliminary data.</text>
</comment>
<accession>A0AAN4UR10</accession>
<evidence type="ECO:0000313" key="1">
    <source>
        <dbReference type="EMBL" id="GHE01496.1"/>
    </source>
</evidence>
<dbReference type="Proteomes" id="UP000634647">
    <property type="component" value="Unassembled WGS sequence"/>
</dbReference>
<dbReference type="RefSeq" id="WP_035844226.1">
    <property type="nucleotide sequence ID" value="NZ_BNAB01000006.1"/>
</dbReference>
<protein>
    <submittedName>
        <fullName evidence="1">Uncharacterized protein</fullName>
    </submittedName>
</protein>
<reference evidence="1" key="1">
    <citation type="journal article" date="2014" name="Int. J. Syst. Evol. Microbiol.">
        <title>Complete genome sequence of Corynebacterium casei LMG S-19264T (=DSM 44701T), isolated from a smear-ripened cheese.</title>
        <authorList>
            <consortium name="US DOE Joint Genome Institute (JGI-PGF)"/>
            <person name="Walter F."/>
            <person name="Albersmeier A."/>
            <person name="Kalinowski J."/>
            <person name="Ruckert C."/>
        </authorList>
    </citation>
    <scope>NUCLEOTIDE SEQUENCE</scope>
    <source>
        <strain evidence="1">CGMCC 1.10859</strain>
    </source>
</reference>
<dbReference type="Proteomes" id="UP000199541">
    <property type="component" value="Unassembled WGS sequence"/>
</dbReference>
<dbReference type="AlphaFoldDB" id="A0AAN4UR10"/>
<reference evidence="2 3" key="2">
    <citation type="submission" date="2016-10" db="EMBL/GenBank/DDBJ databases">
        <authorList>
            <person name="Varghese N."/>
            <person name="Submissions S."/>
        </authorList>
    </citation>
    <scope>NUCLEOTIDE SEQUENCE [LARGE SCALE GENOMIC DNA]</scope>
    <source>
        <strain evidence="2 3">DSM 24802</strain>
    </source>
</reference>
<evidence type="ECO:0000313" key="2">
    <source>
        <dbReference type="EMBL" id="SDW87822.1"/>
    </source>
</evidence>
<evidence type="ECO:0000313" key="4">
    <source>
        <dbReference type="Proteomes" id="UP000634647"/>
    </source>
</evidence>
<dbReference type="EMBL" id="BNAB01000006">
    <property type="protein sequence ID" value="GHE01496.1"/>
    <property type="molecule type" value="Genomic_DNA"/>
</dbReference>
<gene>
    <name evidence="1" type="ORF">GCM10008024_17200</name>
    <name evidence="2" type="ORF">SAMN05444006_107183</name>
</gene>
<organism evidence="1 4">
    <name type="scientific">Allgaiera indica</name>
    <dbReference type="NCBI Taxonomy" id="765699"/>
    <lineage>
        <taxon>Bacteria</taxon>
        <taxon>Pseudomonadati</taxon>
        <taxon>Pseudomonadota</taxon>
        <taxon>Alphaproteobacteria</taxon>
        <taxon>Rhodobacterales</taxon>
        <taxon>Paracoccaceae</taxon>
        <taxon>Allgaiera</taxon>
    </lineage>
</organism>
<proteinExistence type="predicted"/>
<name>A0AAN4UR10_9RHOB</name>
<dbReference type="EMBL" id="FNOB01000007">
    <property type="protein sequence ID" value="SDW87822.1"/>
    <property type="molecule type" value="Genomic_DNA"/>
</dbReference>
<evidence type="ECO:0000313" key="3">
    <source>
        <dbReference type="Proteomes" id="UP000199541"/>
    </source>
</evidence>
<keyword evidence="3" id="KW-1185">Reference proteome</keyword>
<sequence>MPRILLIEADLPGAAPGETERLCWQQLNAVHLRRIQPVMVICPLLARDFDAIEVIDRLGRLKWHGALHVLFPALPNPGLVRRELLAFARDHAPAMSVETLEPEIAAL</sequence>